<dbReference type="OrthoDB" id="2123952at2759"/>
<dbReference type="STRING" id="454130.A0A0U5C898"/>
<evidence type="ECO:0000313" key="9">
    <source>
        <dbReference type="Proteomes" id="UP000054771"/>
    </source>
</evidence>
<dbReference type="GO" id="GO:0008270">
    <property type="term" value="F:zinc ion binding"/>
    <property type="evidence" value="ECO:0007669"/>
    <property type="project" value="InterPro"/>
</dbReference>
<evidence type="ECO:0000313" key="8">
    <source>
        <dbReference type="EMBL" id="CEL04956.1"/>
    </source>
</evidence>
<dbReference type="AlphaFoldDB" id="A0A0U5C898"/>
<dbReference type="GO" id="GO:0000981">
    <property type="term" value="F:DNA-binding transcription factor activity, RNA polymerase II-specific"/>
    <property type="evidence" value="ECO:0007669"/>
    <property type="project" value="InterPro"/>
</dbReference>
<feature type="domain" description="Zn(2)-C6 fungal-type" evidence="7">
    <location>
        <begin position="10"/>
        <end position="39"/>
    </location>
</feature>
<dbReference type="GO" id="GO:0003677">
    <property type="term" value="F:DNA binding"/>
    <property type="evidence" value="ECO:0007669"/>
    <property type="project" value="UniProtKB-KW"/>
</dbReference>
<dbReference type="PANTHER" id="PTHR47431">
    <property type="entry name" value="ZN(II)2CYS6 TRANSCRIPTION FACTOR (EUROFUNG)-RELATED"/>
    <property type="match status" value="1"/>
</dbReference>
<name>A0A0U5C898_ASPCI</name>
<dbReference type="InterPro" id="IPR007219">
    <property type="entry name" value="XnlR_reg_dom"/>
</dbReference>
<dbReference type="Proteomes" id="UP000054771">
    <property type="component" value="Unassembled WGS sequence"/>
</dbReference>
<gene>
    <name evidence="8" type="ORF">ASPCAL06079</name>
</gene>
<dbReference type="PANTHER" id="PTHR47431:SF5">
    <property type="entry name" value="ZN(II)2CYS6 TRANSCRIPTION FACTOR (EUROFUNG)"/>
    <property type="match status" value="1"/>
</dbReference>
<dbReference type="PROSITE" id="PS50048">
    <property type="entry name" value="ZN2_CY6_FUNGAL_2"/>
    <property type="match status" value="1"/>
</dbReference>
<dbReference type="CDD" id="cd00067">
    <property type="entry name" value="GAL4"/>
    <property type="match status" value="1"/>
</dbReference>
<protein>
    <recommendedName>
        <fullName evidence="7">Zn(2)-C6 fungal-type domain-containing protein</fullName>
    </recommendedName>
</protein>
<dbReference type="GO" id="GO:0006351">
    <property type="term" value="P:DNA-templated transcription"/>
    <property type="evidence" value="ECO:0007669"/>
    <property type="project" value="InterPro"/>
</dbReference>
<dbReference type="Gene3D" id="4.10.240.10">
    <property type="entry name" value="Zn(2)-C6 fungal-type DNA-binding domain"/>
    <property type="match status" value="1"/>
</dbReference>
<sequence>MPSSRPVKLACLVCRASKIRCDGRNPCSNCFTHNEQCRYEPSRRGGARRGPLAAQELARKRAQRVSRHSSAAESRPNQGHHYWNPSDPGHPALLSPSPIESGPHLAGNSLDISLPALFSADGQEPPEPTLDALSPSIRAYSCDKDLLNAYYIFIHPYFPLLPPPSSSQYEDKYMALNIRSPYPDASSLPYWPTSPLGLALAAMLAPIPPQSSAQSTDDAAAAIRRAYSDLYARSAWESLQSALDTCSTDDLADCLPSTLHPEIPKKIEPVLALALLSLYEYCQRGSVPRMRTWANQALTSAMDLSLHLESSDTGFLDAHRRCWWSTLFLVYQSSILNGSDPIVTFDDHRITTMFPEFRGCREPWPLVVNAQVALLRSCSITRALIRETNTSPTLARSTTQDIHDLEVYILNLASEVDRFRCVTHYQGAEADASRNLWAICNALIHTSRLTLYRVRAFPERPLFHDNPCDFLAPHASSSHPARDLRLSTTRLGEINSVFPCTEQDAVQICLQSALVVSRVFRRLPPPNPLYSDDVDVGITSPRTLSRSKGLGSPRSVPYMVVFQMQSFYVLATLLSRVHAAMCSGTMGSYAYLLSRTSVVSAVQDAERLVEELHGGMEALGASVRADAVFEGVGSMAREVETVLDSMVMD</sequence>
<dbReference type="SMART" id="SM00066">
    <property type="entry name" value="GAL4"/>
    <property type="match status" value="1"/>
</dbReference>
<dbReference type="SUPFAM" id="SSF57701">
    <property type="entry name" value="Zn2/Cys6 DNA-binding domain"/>
    <property type="match status" value="1"/>
</dbReference>
<keyword evidence="9" id="KW-1185">Reference proteome</keyword>
<keyword evidence="5" id="KW-0539">Nucleus</keyword>
<evidence type="ECO:0000256" key="1">
    <source>
        <dbReference type="ARBA" id="ARBA00022723"/>
    </source>
</evidence>
<keyword evidence="2" id="KW-0805">Transcription regulation</keyword>
<evidence type="ECO:0000256" key="5">
    <source>
        <dbReference type="ARBA" id="ARBA00023242"/>
    </source>
</evidence>
<keyword evidence="1" id="KW-0479">Metal-binding</keyword>
<dbReference type="InterPro" id="IPR001138">
    <property type="entry name" value="Zn2Cys6_DnaBD"/>
</dbReference>
<evidence type="ECO:0000256" key="2">
    <source>
        <dbReference type="ARBA" id="ARBA00023015"/>
    </source>
</evidence>
<evidence type="ECO:0000259" key="7">
    <source>
        <dbReference type="PROSITE" id="PS50048"/>
    </source>
</evidence>
<dbReference type="InterPro" id="IPR036864">
    <property type="entry name" value="Zn2-C6_fun-type_DNA-bd_sf"/>
</dbReference>
<keyword evidence="3" id="KW-0238">DNA-binding</keyword>
<proteinExistence type="predicted"/>
<dbReference type="OMA" id="ANCQGTE"/>
<keyword evidence="4" id="KW-0804">Transcription</keyword>
<feature type="region of interest" description="Disordered" evidence="6">
    <location>
        <begin position="62"/>
        <end position="100"/>
    </location>
</feature>
<dbReference type="EMBL" id="CDMC01000004">
    <property type="protein sequence ID" value="CEL04956.1"/>
    <property type="molecule type" value="Genomic_DNA"/>
</dbReference>
<evidence type="ECO:0000256" key="4">
    <source>
        <dbReference type="ARBA" id="ARBA00023163"/>
    </source>
</evidence>
<organism evidence="8 9">
    <name type="scientific">Aspergillus calidoustus</name>
    <dbReference type="NCBI Taxonomy" id="454130"/>
    <lineage>
        <taxon>Eukaryota</taxon>
        <taxon>Fungi</taxon>
        <taxon>Dikarya</taxon>
        <taxon>Ascomycota</taxon>
        <taxon>Pezizomycotina</taxon>
        <taxon>Eurotiomycetes</taxon>
        <taxon>Eurotiomycetidae</taxon>
        <taxon>Eurotiales</taxon>
        <taxon>Aspergillaceae</taxon>
        <taxon>Aspergillus</taxon>
        <taxon>Aspergillus subgen. Nidulantes</taxon>
    </lineage>
</organism>
<feature type="compositionally biased region" description="Polar residues" evidence="6">
    <location>
        <begin position="68"/>
        <end position="77"/>
    </location>
</feature>
<reference evidence="9" key="1">
    <citation type="journal article" date="2016" name="Genome Announc.">
        <title>Draft genome sequences of fungus Aspergillus calidoustus.</title>
        <authorList>
            <person name="Horn F."/>
            <person name="Linde J."/>
            <person name="Mattern D.J."/>
            <person name="Walther G."/>
            <person name="Guthke R."/>
            <person name="Scherlach K."/>
            <person name="Martin K."/>
            <person name="Brakhage A.A."/>
            <person name="Petzke L."/>
            <person name="Valiante V."/>
        </authorList>
    </citation>
    <scope>NUCLEOTIDE SEQUENCE [LARGE SCALE GENOMIC DNA]</scope>
    <source>
        <strain evidence="9">SF006504</strain>
    </source>
</reference>
<evidence type="ECO:0000256" key="6">
    <source>
        <dbReference type="SAM" id="MobiDB-lite"/>
    </source>
</evidence>
<dbReference type="CDD" id="cd12148">
    <property type="entry name" value="fungal_TF_MHR"/>
    <property type="match status" value="1"/>
</dbReference>
<evidence type="ECO:0000256" key="3">
    <source>
        <dbReference type="ARBA" id="ARBA00023125"/>
    </source>
</evidence>
<accession>A0A0U5C898</accession>
<dbReference type="Pfam" id="PF00172">
    <property type="entry name" value="Zn_clus"/>
    <property type="match status" value="1"/>
</dbReference>
<dbReference type="PROSITE" id="PS00463">
    <property type="entry name" value="ZN2_CY6_FUNGAL_1"/>
    <property type="match status" value="1"/>
</dbReference>
<dbReference type="Pfam" id="PF04082">
    <property type="entry name" value="Fungal_trans"/>
    <property type="match status" value="1"/>
</dbReference>